<keyword evidence="2" id="KW-0732">Signal</keyword>
<dbReference type="RefSeq" id="WP_179489751.1">
    <property type="nucleotide sequence ID" value="NZ_JACCCW010000001.1"/>
</dbReference>
<dbReference type="InterPro" id="IPR008258">
    <property type="entry name" value="Transglycosylase_SLT_dom_1"/>
</dbReference>
<proteinExistence type="inferred from homology"/>
<dbReference type="AlphaFoldDB" id="A0A7Y9PHW9"/>
<comment type="caution">
    <text evidence="4">The sequence shown here is derived from an EMBL/GenBank/DDBJ whole genome shotgun (WGS) entry which is preliminary data.</text>
</comment>
<dbReference type="CDD" id="cd00254">
    <property type="entry name" value="LT-like"/>
    <property type="match status" value="1"/>
</dbReference>
<dbReference type="Proteomes" id="UP000589520">
    <property type="component" value="Unassembled WGS sequence"/>
</dbReference>
<dbReference type="Pfam" id="PF01464">
    <property type="entry name" value="SLT"/>
    <property type="match status" value="1"/>
</dbReference>
<keyword evidence="5" id="KW-1185">Reference proteome</keyword>
<accession>A0A7Y9PHW9</accession>
<feature type="signal peptide" evidence="2">
    <location>
        <begin position="1"/>
        <end position="26"/>
    </location>
</feature>
<reference evidence="4 5" key="1">
    <citation type="submission" date="2020-07" db="EMBL/GenBank/DDBJ databases">
        <title>Genomic Encyclopedia of Type Strains, Phase IV (KMG-V): Genome sequencing to study the core and pangenomes of soil and plant-associated prokaryotes.</title>
        <authorList>
            <person name="Whitman W."/>
        </authorList>
    </citation>
    <scope>NUCLEOTIDE SEQUENCE [LARGE SCALE GENOMIC DNA]</scope>
    <source>
        <strain evidence="4 5">X4EP2</strain>
    </source>
</reference>
<evidence type="ECO:0000256" key="1">
    <source>
        <dbReference type="ARBA" id="ARBA00007734"/>
    </source>
</evidence>
<feature type="chain" id="PRO_5030645119" evidence="2">
    <location>
        <begin position="27"/>
        <end position="239"/>
    </location>
</feature>
<dbReference type="Gene3D" id="1.10.530.10">
    <property type="match status" value="1"/>
</dbReference>
<name>A0A7Y9PHW9_9BACT</name>
<organism evidence="4 5">
    <name type="scientific">Granulicella arctica</name>
    <dbReference type="NCBI Taxonomy" id="940613"/>
    <lineage>
        <taxon>Bacteria</taxon>
        <taxon>Pseudomonadati</taxon>
        <taxon>Acidobacteriota</taxon>
        <taxon>Terriglobia</taxon>
        <taxon>Terriglobales</taxon>
        <taxon>Acidobacteriaceae</taxon>
        <taxon>Granulicella</taxon>
    </lineage>
</organism>
<evidence type="ECO:0000259" key="3">
    <source>
        <dbReference type="Pfam" id="PF01464"/>
    </source>
</evidence>
<dbReference type="InterPro" id="IPR023346">
    <property type="entry name" value="Lysozyme-like_dom_sf"/>
</dbReference>
<comment type="similarity">
    <text evidence="1">Belongs to the transglycosylase Slt family.</text>
</comment>
<feature type="domain" description="Transglycosylase SLT" evidence="3">
    <location>
        <begin position="112"/>
        <end position="210"/>
    </location>
</feature>
<protein>
    <submittedName>
        <fullName evidence="4">Soluble lytic murein transglycosylase-like protein</fullName>
    </submittedName>
</protein>
<sequence>MDLSDLVRRTLCILAAAGAFAPLAHAAEHVTLKNGFELDCVRREVDGERVRLYFAGTTENSANYLEVDSASIQRIETVPDAPVSSAAPTAIKSTIDSSEAPPTAAEMHEMLARAGEQHHIDADMLASVVKAESGGQVHAVSRTGARGLMQLMPGTAAQLGVADSFRADQNIAGGTAYLDQLLTRYHDNVALALAAYNAGPGAVDRWHGVPPYRETRAYVARVIREFNRRKQMTMMASAK</sequence>
<evidence type="ECO:0000313" key="5">
    <source>
        <dbReference type="Proteomes" id="UP000589520"/>
    </source>
</evidence>
<dbReference type="PANTHER" id="PTHR37423:SF2">
    <property type="entry name" value="MEMBRANE-BOUND LYTIC MUREIN TRANSGLYCOSYLASE C"/>
    <property type="match status" value="1"/>
</dbReference>
<gene>
    <name evidence="4" type="ORF">HDF17_001748</name>
</gene>
<evidence type="ECO:0000313" key="4">
    <source>
        <dbReference type="EMBL" id="NYF79461.1"/>
    </source>
</evidence>
<dbReference type="EMBL" id="JACCCW010000001">
    <property type="protein sequence ID" value="NYF79461.1"/>
    <property type="molecule type" value="Genomic_DNA"/>
</dbReference>
<evidence type="ECO:0000256" key="2">
    <source>
        <dbReference type="SAM" id="SignalP"/>
    </source>
</evidence>
<dbReference type="SUPFAM" id="SSF53955">
    <property type="entry name" value="Lysozyme-like"/>
    <property type="match status" value="1"/>
</dbReference>
<dbReference type="PANTHER" id="PTHR37423">
    <property type="entry name" value="SOLUBLE LYTIC MUREIN TRANSGLYCOSYLASE-RELATED"/>
    <property type="match status" value="1"/>
</dbReference>